<dbReference type="AlphaFoldDB" id="A0A6G9RP56"/>
<dbReference type="EMBL" id="CP050321">
    <property type="protein sequence ID" value="QIR27561.1"/>
    <property type="molecule type" value="Genomic_DNA"/>
</dbReference>
<accession>A0A6G9RP56</accession>
<sequence length="282" mass="31399">MQLVHGIEQIKLNIAELERGRVSTGAKLEEYRLLIQRGTCFMLYRSAKGVAFAPSRFIGYVGNTLVSHKENATRDGRVTNKAINAILGQNPTPNALLDKYYRQFCVANGIAPSNKGTFGVERKYWLSPDFADLNTLLEEMAMHDVQTAGELGETEREQVVLARVGQGDFRTGLINLWQGCSVSGCDYIPALRASHIKPWSVSSNEERLDVYNGLLLVPNLDILFDKGLISFKDDGGILISPRLPETARIVLGCDDTMGIQPKAENIPYLAWHRDNLFIGRDE</sequence>
<keyword evidence="2" id="KW-0540">Nuclease</keyword>
<proteinExistence type="predicted"/>
<feature type="domain" description="HNH nuclease" evidence="1">
    <location>
        <begin position="180"/>
        <end position="232"/>
    </location>
</feature>
<gene>
    <name evidence="2" type="ORF">GY169_12445</name>
</gene>
<dbReference type="InterPro" id="IPR003615">
    <property type="entry name" value="HNH_nuc"/>
</dbReference>
<dbReference type="RefSeq" id="WP_163449413.1">
    <property type="nucleotide sequence ID" value="NZ_CP050321.1"/>
</dbReference>
<dbReference type="Proteomes" id="UP000503580">
    <property type="component" value="Chromosome"/>
</dbReference>
<evidence type="ECO:0000313" key="3">
    <source>
        <dbReference type="Proteomes" id="UP000503580"/>
    </source>
</evidence>
<evidence type="ECO:0000313" key="2">
    <source>
        <dbReference type="EMBL" id="QIR27561.1"/>
    </source>
</evidence>
<evidence type="ECO:0000259" key="1">
    <source>
        <dbReference type="Pfam" id="PF13391"/>
    </source>
</evidence>
<keyword evidence="2" id="KW-0255">Endonuclease</keyword>
<protein>
    <submittedName>
        <fullName evidence="2">HNH endonuclease</fullName>
    </submittedName>
</protein>
<organism evidence="2 3">
    <name type="scientific">Kluyvera genomosp. 3</name>
    <dbReference type="NCBI Taxonomy" id="2774055"/>
    <lineage>
        <taxon>Bacteria</taxon>
        <taxon>Pseudomonadati</taxon>
        <taxon>Pseudomonadota</taxon>
        <taxon>Gammaproteobacteria</taxon>
        <taxon>Enterobacterales</taxon>
        <taxon>Enterobacteriaceae</taxon>
        <taxon>Kluyvera</taxon>
    </lineage>
</organism>
<dbReference type="KEGG" id="kgn:GY169_12445"/>
<keyword evidence="3" id="KW-1185">Reference proteome</keyword>
<dbReference type="Pfam" id="PF13391">
    <property type="entry name" value="HNH_2"/>
    <property type="match status" value="1"/>
</dbReference>
<dbReference type="GO" id="GO:0004519">
    <property type="term" value="F:endonuclease activity"/>
    <property type="evidence" value="ECO:0007669"/>
    <property type="project" value="UniProtKB-KW"/>
</dbReference>
<keyword evidence="2" id="KW-0378">Hydrolase</keyword>
<reference evidence="2 3" key="1">
    <citation type="submission" date="2020-02" db="EMBL/GenBank/DDBJ databases">
        <title>Whole genome PO2S7.</title>
        <authorList>
            <person name="Singha K.M."/>
        </authorList>
    </citation>
    <scope>NUCLEOTIDE SEQUENCE [LARGE SCALE GENOMIC DNA]</scope>
    <source>
        <strain evidence="2 3">PO2S7</strain>
    </source>
</reference>
<name>A0A6G9RP56_9ENTR</name>